<name>D3RTI5_ALLVD</name>
<feature type="transmembrane region" description="Helical" evidence="1">
    <location>
        <begin position="37"/>
        <end position="57"/>
    </location>
</feature>
<keyword evidence="1" id="KW-0472">Membrane</keyword>
<gene>
    <name evidence="2" type="ordered locus">Alvin_1561</name>
</gene>
<feature type="transmembrane region" description="Helical" evidence="1">
    <location>
        <begin position="163"/>
        <end position="187"/>
    </location>
</feature>
<dbReference type="HOGENOM" id="CLU_007948_0_3_6"/>
<feature type="transmembrane region" description="Helical" evidence="1">
    <location>
        <begin position="125"/>
        <end position="142"/>
    </location>
</feature>
<dbReference type="Proteomes" id="UP000001441">
    <property type="component" value="Chromosome"/>
</dbReference>
<feature type="transmembrane region" description="Helical" evidence="1">
    <location>
        <begin position="100"/>
        <end position="119"/>
    </location>
</feature>
<feature type="transmembrane region" description="Helical" evidence="1">
    <location>
        <begin position="63"/>
        <end position="80"/>
    </location>
</feature>
<proteinExistence type="predicted"/>
<organism evidence="2 3">
    <name type="scientific">Allochromatium vinosum (strain ATCC 17899 / DSM 180 / NBRC 103801 / NCIMB 10441 / D)</name>
    <name type="common">Chromatium vinosum</name>
    <dbReference type="NCBI Taxonomy" id="572477"/>
    <lineage>
        <taxon>Bacteria</taxon>
        <taxon>Pseudomonadati</taxon>
        <taxon>Pseudomonadota</taxon>
        <taxon>Gammaproteobacteria</taxon>
        <taxon>Chromatiales</taxon>
        <taxon>Chromatiaceae</taxon>
        <taxon>Allochromatium</taxon>
    </lineage>
</organism>
<feature type="transmembrane region" description="Helical" evidence="1">
    <location>
        <begin position="233"/>
        <end position="257"/>
    </location>
</feature>
<dbReference type="STRING" id="572477.Alvin_1561"/>
<reference evidence="2 3" key="1">
    <citation type="journal article" date="2011" name="Stand. Genomic Sci.">
        <title>Complete genome sequence of Allochromatium vinosum DSM 180(T).</title>
        <authorList>
            <person name="Weissgerber T."/>
            <person name="Zigann R."/>
            <person name="Bruce D."/>
            <person name="Chang Y.J."/>
            <person name="Detter J.C."/>
            <person name="Han C."/>
            <person name="Hauser L."/>
            <person name="Jeffries C.D."/>
            <person name="Land M."/>
            <person name="Munk A.C."/>
            <person name="Tapia R."/>
            <person name="Dahl C."/>
        </authorList>
    </citation>
    <scope>NUCLEOTIDE SEQUENCE [LARGE SCALE GENOMIC DNA]</scope>
    <source>
        <strain evidence="3">ATCC 17899 / DSM 180 / NBRC 103801 / NCIMB 10441 / D</strain>
    </source>
</reference>
<dbReference type="KEGG" id="alv:Alvin_1561"/>
<keyword evidence="1" id="KW-1133">Transmembrane helix</keyword>
<dbReference type="eggNOG" id="COG0530">
    <property type="taxonomic scope" value="Bacteria"/>
</dbReference>
<protein>
    <submittedName>
        <fullName evidence="2">Sodium/calcium exchanger membrane region</fullName>
    </submittedName>
</protein>
<dbReference type="OrthoDB" id="9794225at2"/>
<keyword evidence="3" id="KW-1185">Reference proteome</keyword>
<dbReference type="Gene3D" id="1.20.1420.30">
    <property type="entry name" value="NCX, central ion-binding region"/>
    <property type="match status" value="1"/>
</dbReference>
<evidence type="ECO:0000313" key="2">
    <source>
        <dbReference type="EMBL" id="ADC62494.1"/>
    </source>
</evidence>
<accession>D3RTI5</accession>
<dbReference type="InterPro" id="IPR044880">
    <property type="entry name" value="NCX_ion-bd_dom_sf"/>
</dbReference>
<evidence type="ECO:0000313" key="3">
    <source>
        <dbReference type="Proteomes" id="UP000001441"/>
    </source>
</evidence>
<keyword evidence="1" id="KW-0812">Transmembrane</keyword>
<feature type="transmembrane region" description="Helical" evidence="1">
    <location>
        <begin position="269"/>
        <end position="286"/>
    </location>
</feature>
<sequence length="292" mass="30566">MPDWSLSLAVLILGLIGLILGRVVAQSGIGPSIRRHSPWPALIAMLPVMAVTLQSVGPDASDLGLGAIVGVHVLGTLLAISTSSSARVEAEGVHHARSRAWSLMGAAVGVWGLAFDGRLGRVDGSVLVLLCLLYLIRMTWATRQSASDTAHLTPPAGSRRRRWGLVARVCVGLTLLTMGARVLAMGARDLALVLDLDDWMLGLTLVAPVGVLAGWAPILFAGPQWSDGPSGRIAPSLAFDFSLINLLGLVGLTALTIPGGLPFTRETLLLSWPLVILMSILAAAALRRAEPA</sequence>
<dbReference type="RefSeq" id="WP_012970768.1">
    <property type="nucleotide sequence ID" value="NC_013851.1"/>
</dbReference>
<feature type="transmembrane region" description="Helical" evidence="1">
    <location>
        <begin position="6"/>
        <end position="25"/>
    </location>
</feature>
<dbReference type="AlphaFoldDB" id="D3RTI5"/>
<feature type="transmembrane region" description="Helical" evidence="1">
    <location>
        <begin position="199"/>
        <end position="221"/>
    </location>
</feature>
<evidence type="ECO:0000256" key="1">
    <source>
        <dbReference type="SAM" id="Phobius"/>
    </source>
</evidence>
<dbReference type="EMBL" id="CP001896">
    <property type="protein sequence ID" value="ADC62494.1"/>
    <property type="molecule type" value="Genomic_DNA"/>
</dbReference>